<proteinExistence type="predicted"/>
<organism evidence="2 3">
    <name type="scientific">Paratrimastix pyriformis</name>
    <dbReference type="NCBI Taxonomy" id="342808"/>
    <lineage>
        <taxon>Eukaryota</taxon>
        <taxon>Metamonada</taxon>
        <taxon>Preaxostyla</taxon>
        <taxon>Paratrimastigidae</taxon>
        <taxon>Paratrimastix</taxon>
    </lineage>
</organism>
<dbReference type="EMBL" id="JAPMOS010000048">
    <property type="protein sequence ID" value="KAJ4457351.1"/>
    <property type="molecule type" value="Genomic_DNA"/>
</dbReference>
<evidence type="ECO:0000256" key="1">
    <source>
        <dbReference type="SAM" id="MobiDB-lite"/>
    </source>
</evidence>
<reference evidence="2" key="1">
    <citation type="journal article" date="2022" name="bioRxiv">
        <title>Genomics of Preaxostyla Flagellates Illuminates Evolutionary Transitions and the Path Towards Mitochondrial Loss.</title>
        <authorList>
            <person name="Novak L.V.F."/>
            <person name="Treitli S.C."/>
            <person name="Pyrih J."/>
            <person name="Halakuc P."/>
            <person name="Pipaliya S.V."/>
            <person name="Vacek V."/>
            <person name="Brzon O."/>
            <person name="Soukal P."/>
            <person name="Eme L."/>
            <person name="Dacks J.B."/>
            <person name="Karnkowska A."/>
            <person name="Elias M."/>
            <person name="Hampl V."/>
        </authorList>
    </citation>
    <scope>NUCLEOTIDE SEQUENCE</scope>
    <source>
        <strain evidence="2">RCP-MX</strain>
    </source>
</reference>
<sequence>MGDTEIAVFKLKLAEAEHHLHADSQYISDLYAKKGSQPVGQASPASGAPESPGKPPLSKSMQALLEKHRLSAPPNPPTVAFLSPLSVAPKATYHFDFGDITTAPLIQPPTSPAPPPPRAVSPPRYTQARPPPMVSPKAIFPLPVRITSPSRSPLRGRPTSPLTRLRPVVTVPLPPSSPLGPAPSSSPSPYAPRAILSASPMGSSPSVSTPRVTSTSIGLAGLVSPRPSSPYLSPFPGSSPRQPPPPPPAVAAIPRVGSATASPWVPSTRVGLSPRAGAAAAAGKAFIMASAAASLVTARRPMYPTLIPAPSSPAPAPPPQSSTLLPSAITRLPTTPPSPRRPGSPLSKPRPRSDSTVSTGSSSLEVVPGMTTGERSTMGDVSGGWYPTGGGEMTPFFRRRSSSGDGGVVMVEEIRATSISTAGRPPAPDPGAPALVLPTLQSPLPSAPPARPNRPSAAPEPTPQHQDVESSLKRTPRALRTGNSSFDSFDHCLGKGSKWFLGIDARVHVMI</sequence>
<evidence type="ECO:0000313" key="2">
    <source>
        <dbReference type="EMBL" id="KAJ4457351.1"/>
    </source>
</evidence>
<feature type="compositionally biased region" description="Low complexity" evidence="1">
    <location>
        <begin position="432"/>
        <end position="444"/>
    </location>
</feature>
<comment type="caution">
    <text evidence="2">The sequence shown here is derived from an EMBL/GenBank/DDBJ whole genome shotgun (WGS) entry which is preliminary data.</text>
</comment>
<feature type="compositionally biased region" description="Pro residues" evidence="1">
    <location>
        <begin position="310"/>
        <end position="320"/>
    </location>
</feature>
<feature type="compositionally biased region" description="Pro residues" evidence="1">
    <location>
        <begin position="106"/>
        <end position="120"/>
    </location>
</feature>
<protein>
    <submittedName>
        <fullName evidence="2">Uncharacterized protein</fullName>
    </submittedName>
</protein>
<dbReference type="Proteomes" id="UP001141327">
    <property type="component" value="Unassembled WGS sequence"/>
</dbReference>
<feature type="compositionally biased region" description="Low complexity" evidence="1">
    <location>
        <begin position="354"/>
        <end position="363"/>
    </location>
</feature>
<name>A0ABQ8UHJ0_9EUKA</name>
<feature type="compositionally biased region" description="Low complexity" evidence="1">
    <location>
        <begin position="321"/>
        <end position="333"/>
    </location>
</feature>
<accession>A0ABQ8UHJ0</accession>
<evidence type="ECO:0000313" key="3">
    <source>
        <dbReference type="Proteomes" id="UP001141327"/>
    </source>
</evidence>
<feature type="region of interest" description="Disordered" evidence="1">
    <location>
        <begin position="102"/>
        <end position="253"/>
    </location>
</feature>
<feature type="region of interest" description="Disordered" evidence="1">
    <location>
        <begin position="35"/>
        <end position="58"/>
    </location>
</feature>
<feature type="region of interest" description="Disordered" evidence="1">
    <location>
        <begin position="419"/>
        <end position="486"/>
    </location>
</feature>
<feature type="compositionally biased region" description="Pro residues" evidence="1">
    <location>
        <begin position="445"/>
        <end position="462"/>
    </location>
</feature>
<feature type="compositionally biased region" description="Pro residues" evidence="1">
    <location>
        <begin position="172"/>
        <end position="190"/>
    </location>
</feature>
<feature type="compositionally biased region" description="Low complexity" evidence="1">
    <location>
        <begin position="191"/>
        <end position="216"/>
    </location>
</feature>
<gene>
    <name evidence="2" type="ORF">PAPYR_7158</name>
</gene>
<keyword evidence="3" id="KW-1185">Reference proteome</keyword>
<feature type="compositionally biased region" description="Low complexity" evidence="1">
    <location>
        <begin position="161"/>
        <end position="171"/>
    </location>
</feature>
<feature type="region of interest" description="Disordered" evidence="1">
    <location>
        <begin position="307"/>
        <end position="382"/>
    </location>
</feature>